<evidence type="ECO:0000256" key="5">
    <source>
        <dbReference type="ARBA" id="ARBA00022840"/>
    </source>
</evidence>
<sequence>MAMRVKDFRISQVWEVLRHLDASAVGSKRTTLKFNKVNQNIELHFPVSSSADICALQKIPGSEVCHQGKSAKAVVTLDKTQFVPEVVNSVISKPKSFWIDSPFCSDIKRQKVLVEFSSPNIAKPFHMGHLRSTIIGNYVSNLMSSLGHDVHRINYLGDWGTQFGLLNVGLELGQVSDEQIAANPIQVLYESYVLANREAEKDPGILSRARQIFKQMEDGDFAETERWEKFRQYTISELKQTYHRLGVVFDEYQWESMFGAKDISSVIAELEGMNLLNDNPDGKRVVKVGNRNVTLVKSDGSTLYLTRDVAAAKHRFQQHKFDQLLYVVENGQGDHFIALKHILKGLDHPWSDGITHIKFGRIHGMSTRRGQAVFLKDILDEARERSTIRQNISKNTRVGSDDKSAEVLGVSAVIINDLKQRRQKDYTFDWEKALQMQGDSGSRLQYTHCRLCSLRENSGARPADECNATLLTESQATALVTEIARFDEILRASYLELESCILVQYLFSLCNHINQAFQHLTVKGQPPEIASQRMLLFTAAKIVLSEGLEILGIEPLEKM</sequence>
<keyword evidence="6 12" id="KW-0648">Protein biosynthesis</keyword>
<evidence type="ECO:0000256" key="7">
    <source>
        <dbReference type="ARBA" id="ARBA00023146"/>
    </source>
</evidence>
<evidence type="ECO:0000313" key="15">
    <source>
        <dbReference type="Proteomes" id="UP000494165"/>
    </source>
</evidence>
<dbReference type="GO" id="GO:0005524">
    <property type="term" value="F:ATP binding"/>
    <property type="evidence" value="ECO:0007669"/>
    <property type="project" value="UniProtKB-KW"/>
</dbReference>
<dbReference type="GO" id="GO:0032543">
    <property type="term" value="P:mitochondrial translation"/>
    <property type="evidence" value="ECO:0007669"/>
    <property type="project" value="TreeGrafter"/>
</dbReference>
<dbReference type="InterPro" id="IPR014729">
    <property type="entry name" value="Rossmann-like_a/b/a_fold"/>
</dbReference>
<dbReference type="OrthoDB" id="68056at2759"/>
<dbReference type="AlphaFoldDB" id="A0A8S1CS79"/>
<dbReference type="Pfam" id="PF00750">
    <property type="entry name" value="tRNA-synt_1d"/>
    <property type="match status" value="1"/>
</dbReference>
<dbReference type="Pfam" id="PF05746">
    <property type="entry name" value="DALR_1"/>
    <property type="match status" value="1"/>
</dbReference>
<evidence type="ECO:0000256" key="8">
    <source>
        <dbReference type="ARBA" id="ARBA00033033"/>
    </source>
</evidence>
<dbReference type="CDD" id="cd07956">
    <property type="entry name" value="Anticodon_Ia_Arg"/>
    <property type="match status" value="1"/>
</dbReference>
<dbReference type="PANTHER" id="PTHR11956">
    <property type="entry name" value="ARGINYL-TRNA SYNTHETASE"/>
    <property type="match status" value="1"/>
</dbReference>
<accession>A0A8S1CS79</accession>
<dbReference type="InterPro" id="IPR009080">
    <property type="entry name" value="tRNAsynth_Ia_anticodon-bd"/>
</dbReference>
<dbReference type="InterPro" id="IPR008909">
    <property type="entry name" value="DALR_anticod-bd"/>
</dbReference>
<gene>
    <name evidence="14" type="ORF">CLODIP_2_CD06512</name>
</gene>
<comment type="caution">
    <text evidence="14">The sequence shown here is derived from an EMBL/GenBank/DDBJ whole genome shotgun (WGS) entry which is preliminary data.</text>
</comment>
<dbReference type="InterPro" id="IPR001412">
    <property type="entry name" value="aa-tRNA-synth_I_CS"/>
</dbReference>
<dbReference type="Proteomes" id="UP000494165">
    <property type="component" value="Unassembled WGS sequence"/>
</dbReference>
<dbReference type="EC" id="6.1.1.19" evidence="2"/>
<evidence type="ECO:0000313" key="14">
    <source>
        <dbReference type="EMBL" id="CAB3372090.1"/>
    </source>
</evidence>
<feature type="domain" description="DALR anticodon binding" evidence="13">
    <location>
        <begin position="444"/>
        <end position="559"/>
    </location>
</feature>
<evidence type="ECO:0000256" key="4">
    <source>
        <dbReference type="ARBA" id="ARBA00022741"/>
    </source>
</evidence>
<evidence type="ECO:0000259" key="13">
    <source>
        <dbReference type="SMART" id="SM00836"/>
    </source>
</evidence>
<evidence type="ECO:0000256" key="12">
    <source>
        <dbReference type="RuleBase" id="RU363038"/>
    </source>
</evidence>
<dbReference type="InterPro" id="IPR035684">
    <property type="entry name" value="ArgRS_core"/>
</dbReference>
<dbReference type="PROSITE" id="PS00178">
    <property type="entry name" value="AA_TRNA_LIGASE_I"/>
    <property type="match status" value="1"/>
</dbReference>
<dbReference type="PRINTS" id="PR01038">
    <property type="entry name" value="TRNASYNTHARG"/>
</dbReference>
<dbReference type="Gene3D" id="3.40.50.620">
    <property type="entry name" value="HUPs"/>
    <property type="match status" value="1"/>
</dbReference>
<name>A0A8S1CS79_9INSE</name>
<organism evidence="14 15">
    <name type="scientific">Cloeon dipterum</name>
    <dbReference type="NCBI Taxonomy" id="197152"/>
    <lineage>
        <taxon>Eukaryota</taxon>
        <taxon>Metazoa</taxon>
        <taxon>Ecdysozoa</taxon>
        <taxon>Arthropoda</taxon>
        <taxon>Hexapoda</taxon>
        <taxon>Insecta</taxon>
        <taxon>Pterygota</taxon>
        <taxon>Palaeoptera</taxon>
        <taxon>Ephemeroptera</taxon>
        <taxon>Pisciforma</taxon>
        <taxon>Baetidae</taxon>
        <taxon>Cloeon</taxon>
    </lineage>
</organism>
<keyword evidence="5 12" id="KW-0067">ATP-binding</keyword>
<evidence type="ECO:0000256" key="6">
    <source>
        <dbReference type="ARBA" id="ARBA00022917"/>
    </source>
</evidence>
<evidence type="ECO:0000256" key="1">
    <source>
        <dbReference type="ARBA" id="ARBA00005594"/>
    </source>
</evidence>
<keyword evidence="15" id="KW-1185">Reference proteome</keyword>
<dbReference type="FunFam" id="3.40.50.620:FF:000058">
    <property type="entry name" value="Mitochondrial arginyl-tRNA synthetase"/>
    <property type="match status" value="1"/>
</dbReference>
<keyword evidence="3 12" id="KW-0436">Ligase</keyword>
<keyword evidence="4 12" id="KW-0547">Nucleotide-binding</keyword>
<dbReference type="SMART" id="SM00836">
    <property type="entry name" value="DALR_1"/>
    <property type="match status" value="1"/>
</dbReference>
<dbReference type="SUPFAM" id="SSF47323">
    <property type="entry name" value="Anticodon-binding domain of a subclass of class I aminoacyl-tRNA synthetases"/>
    <property type="match status" value="1"/>
</dbReference>
<evidence type="ECO:0000256" key="3">
    <source>
        <dbReference type="ARBA" id="ARBA00022598"/>
    </source>
</evidence>
<proteinExistence type="inferred from homology"/>
<dbReference type="Gene3D" id="1.10.730.10">
    <property type="entry name" value="Isoleucyl-tRNA Synthetase, Domain 1"/>
    <property type="match status" value="1"/>
</dbReference>
<reference evidence="14 15" key="1">
    <citation type="submission" date="2020-04" db="EMBL/GenBank/DDBJ databases">
        <authorList>
            <person name="Alioto T."/>
            <person name="Alioto T."/>
            <person name="Gomez Garrido J."/>
        </authorList>
    </citation>
    <scope>NUCLEOTIDE SEQUENCE [LARGE SCALE GENOMIC DNA]</scope>
</reference>
<dbReference type="NCBIfam" id="TIGR00456">
    <property type="entry name" value="argS"/>
    <property type="match status" value="1"/>
</dbReference>
<comment type="similarity">
    <text evidence="1 12">Belongs to the class-I aminoacyl-tRNA synthetase family.</text>
</comment>
<dbReference type="SUPFAM" id="SSF52374">
    <property type="entry name" value="Nucleotidylyl transferase"/>
    <property type="match status" value="1"/>
</dbReference>
<dbReference type="GO" id="GO:0006420">
    <property type="term" value="P:arginyl-tRNA aminoacylation"/>
    <property type="evidence" value="ECO:0007669"/>
    <property type="project" value="InterPro"/>
</dbReference>
<comment type="catalytic activity">
    <reaction evidence="10">
        <text>tRNA(Arg) + L-arginine + ATP = L-arginyl-tRNA(Arg) + AMP + diphosphate</text>
        <dbReference type="Rhea" id="RHEA:20301"/>
        <dbReference type="Rhea" id="RHEA-COMP:9658"/>
        <dbReference type="Rhea" id="RHEA-COMP:9673"/>
        <dbReference type="ChEBI" id="CHEBI:30616"/>
        <dbReference type="ChEBI" id="CHEBI:32682"/>
        <dbReference type="ChEBI" id="CHEBI:33019"/>
        <dbReference type="ChEBI" id="CHEBI:78442"/>
        <dbReference type="ChEBI" id="CHEBI:78513"/>
        <dbReference type="ChEBI" id="CHEBI:456215"/>
        <dbReference type="EC" id="6.1.1.19"/>
    </reaction>
</comment>
<comment type="function">
    <text evidence="11">Catalyzes the attachment of arginine to tRNA(Arg) in a two-step reaction: arginine is first activated by ATP to form Arg-AMP and then transferred to the acceptor end of tRNA(Arg).</text>
</comment>
<dbReference type="CDD" id="cd00671">
    <property type="entry name" value="ArgRS_core"/>
    <property type="match status" value="1"/>
</dbReference>
<dbReference type="InterPro" id="IPR001278">
    <property type="entry name" value="Arg-tRNA-ligase"/>
</dbReference>
<dbReference type="FunFam" id="1.10.730.10:FF:000006">
    <property type="entry name" value="Arginyl-tRNA synthetase 2, mitochondrial"/>
    <property type="match status" value="1"/>
</dbReference>
<evidence type="ECO:0000256" key="10">
    <source>
        <dbReference type="ARBA" id="ARBA00049339"/>
    </source>
</evidence>
<evidence type="ECO:0000256" key="11">
    <source>
        <dbReference type="ARBA" id="ARBA00049595"/>
    </source>
</evidence>
<evidence type="ECO:0000256" key="2">
    <source>
        <dbReference type="ARBA" id="ARBA00012837"/>
    </source>
</evidence>
<dbReference type="PANTHER" id="PTHR11956:SF11">
    <property type="entry name" value="ARGININE--TRNA LIGASE, MITOCHONDRIAL-RELATED"/>
    <property type="match status" value="1"/>
</dbReference>
<dbReference type="EMBL" id="CADEPI010000068">
    <property type="protein sequence ID" value="CAB3372090.1"/>
    <property type="molecule type" value="Genomic_DNA"/>
</dbReference>
<dbReference type="GO" id="GO:0004814">
    <property type="term" value="F:arginine-tRNA ligase activity"/>
    <property type="evidence" value="ECO:0007669"/>
    <property type="project" value="UniProtKB-EC"/>
</dbReference>
<keyword evidence="7 12" id="KW-0030">Aminoacyl-tRNA synthetase</keyword>
<protein>
    <recommendedName>
        <fullName evidence="9">Probable arginine--tRNA ligase, mitochondrial</fullName>
        <ecNumber evidence="2">6.1.1.19</ecNumber>
    </recommendedName>
    <alternativeName>
        <fullName evidence="8">Arginyl-tRNA synthetase</fullName>
    </alternativeName>
</protein>
<dbReference type="GO" id="GO:0005739">
    <property type="term" value="C:mitochondrion"/>
    <property type="evidence" value="ECO:0007669"/>
    <property type="project" value="TreeGrafter"/>
</dbReference>
<evidence type="ECO:0000256" key="9">
    <source>
        <dbReference type="ARBA" id="ARBA00039495"/>
    </source>
</evidence>